<evidence type="ECO:0000259" key="1">
    <source>
        <dbReference type="Pfam" id="PF02786"/>
    </source>
</evidence>
<evidence type="ECO:0000313" key="3">
    <source>
        <dbReference type="Proteomes" id="UP000076532"/>
    </source>
</evidence>
<accession>A0A167XJM1</accession>
<dbReference type="AlphaFoldDB" id="A0A167XJM1"/>
<dbReference type="Pfam" id="PF02786">
    <property type="entry name" value="CPSase_L_D2"/>
    <property type="match status" value="1"/>
</dbReference>
<dbReference type="Gene3D" id="3.30.470.20">
    <property type="entry name" value="ATP-grasp fold, B domain"/>
    <property type="match status" value="1"/>
</dbReference>
<feature type="domain" description="Carbamoyl phosphate synthase ATP-binding" evidence="1">
    <location>
        <begin position="17"/>
        <end position="121"/>
    </location>
</feature>
<name>A0A167XJM1_9AGAM</name>
<organism evidence="2 3">
    <name type="scientific">Athelia psychrophila</name>
    <dbReference type="NCBI Taxonomy" id="1759441"/>
    <lineage>
        <taxon>Eukaryota</taxon>
        <taxon>Fungi</taxon>
        <taxon>Dikarya</taxon>
        <taxon>Basidiomycota</taxon>
        <taxon>Agaricomycotina</taxon>
        <taxon>Agaricomycetes</taxon>
        <taxon>Agaricomycetidae</taxon>
        <taxon>Atheliales</taxon>
        <taxon>Atheliaceae</taxon>
        <taxon>Athelia</taxon>
    </lineage>
</organism>
<dbReference type="SUPFAM" id="SSF56059">
    <property type="entry name" value="Glutathione synthetase ATP-binding domain-like"/>
    <property type="match status" value="1"/>
</dbReference>
<proteinExistence type="predicted"/>
<dbReference type="PANTHER" id="PTHR45007:SF1">
    <property type="entry name" value="CARBOXYLASE, PUTATIVE (AFU_ORTHOLOGUE AFUA_5G07570)-RELATED"/>
    <property type="match status" value="1"/>
</dbReference>
<gene>
    <name evidence="2" type="ORF">FIBSPDRAFT_1053059</name>
</gene>
<dbReference type="STRING" id="436010.A0A167XJM1"/>
<dbReference type="EMBL" id="KV417756">
    <property type="protein sequence ID" value="KZP07286.1"/>
    <property type="molecule type" value="Genomic_DNA"/>
</dbReference>
<dbReference type="OrthoDB" id="196847at2759"/>
<dbReference type="Proteomes" id="UP000076532">
    <property type="component" value="Unassembled WGS sequence"/>
</dbReference>
<keyword evidence="3" id="KW-1185">Reference proteome</keyword>
<protein>
    <recommendedName>
        <fullName evidence="1">Carbamoyl phosphate synthase ATP-binding domain-containing protein</fullName>
    </recommendedName>
</protein>
<evidence type="ECO:0000313" key="2">
    <source>
        <dbReference type="EMBL" id="KZP07286.1"/>
    </source>
</evidence>
<dbReference type="InterPro" id="IPR005479">
    <property type="entry name" value="CPAse_ATP-bd"/>
</dbReference>
<reference evidence="2 3" key="1">
    <citation type="journal article" date="2016" name="Mol. Biol. Evol.">
        <title>Comparative Genomics of Early-Diverging Mushroom-Forming Fungi Provides Insights into the Origins of Lignocellulose Decay Capabilities.</title>
        <authorList>
            <person name="Nagy L.G."/>
            <person name="Riley R."/>
            <person name="Tritt A."/>
            <person name="Adam C."/>
            <person name="Daum C."/>
            <person name="Floudas D."/>
            <person name="Sun H."/>
            <person name="Yadav J.S."/>
            <person name="Pangilinan J."/>
            <person name="Larsson K.H."/>
            <person name="Matsuura K."/>
            <person name="Barry K."/>
            <person name="Labutti K."/>
            <person name="Kuo R."/>
            <person name="Ohm R.A."/>
            <person name="Bhattacharya S.S."/>
            <person name="Shirouzu T."/>
            <person name="Yoshinaga Y."/>
            <person name="Martin F.M."/>
            <person name="Grigoriev I.V."/>
            <person name="Hibbett D.S."/>
        </authorList>
    </citation>
    <scope>NUCLEOTIDE SEQUENCE [LARGE SCALE GENOMIC DNA]</scope>
    <source>
        <strain evidence="2 3">CBS 109695</strain>
    </source>
</reference>
<sequence>MFGRFSRADSDIQELDGGGGRRIRVISAEEGVEEAFTRGMTEGLSGQLFSEKALYGPGWKHVEDQILGDGPGNDSNGYVQAAPSTITRDLVRLLLDASVKMARALRYQSVGTFKYLVEQTGTEEITNFNLMRIQLCLSNSPTSAF</sequence>
<dbReference type="GO" id="GO:0005524">
    <property type="term" value="F:ATP binding"/>
    <property type="evidence" value="ECO:0007669"/>
    <property type="project" value="InterPro"/>
</dbReference>
<dbReference type="PANTHER" id="PTHR45007">
    <property type="entry name" value="CARBOXYLASE, PUTATIVE (AFU_ORTHOLOGUE AFUA_5G07570)-RELATED"/>
    <property type="match status" value="1"/>
</dbReference>